<dbReference type="RefSeq" id="WP_109532393.1">
    <property type="nucleotide sequence ID" value="NZ_CAXPUO010000039.1"/>
</dbReference>
<reference evidence="2 3" key="1">
    <citation type="submission" date="2018-05" db="EMBL/GenBank/DDBJ databases">
        <title>Pararhodobacter marina sp. nov., isolated from deep-sea water of the Indian Ocean.</title>
        <authorList>
            <person name="Lai Q.Sr."/>
            <person name="Liu X."/>
            <person name="Shao Z."/>
        </authorList>
    </citation>
    <scope>NUCLEOTIDE SEQUENCE [LARGE SCALE GENOMIC DNA]</scope>
    <source>
        <strain evidence="2 3">CIC4N-9</strain>
    </source>
</reference>
<dbReference type="OrthoDB" id="5973611at2"/>
<dbReference type="EMBL" id="QEYD01000003">
    <property type="protein sequence ID" value="PWE30247.1"/>
    <property type="molecule type" value="Genomic_DNA"/>
</dbReference>
<accession>A0A2U2CEB1</accession>
<evidence type="ECO:0000313" key="2">
    <source>
        <dbReference type="EMBL" id="PWE30247.1"/>
    </source>
</evidence>
<feature type="chain" id="PRO_5015557140" evidence="1">
    <location>
        <begin position="23"/>
        <end position="158"/>
    </location>
</feature>
<keyword evidence="1" id="KW-0732">Signal</keyword>
<evidence type="ECO:0000313" key="3">
    <source>
        <dbReference type="Proteomes" id="UP000244940"/>
    </source>
</evidence>
<organism evidence="2 3">
    <name type="scientific">Pararhodobacter marinus</name>
    <dbReference type="NCBI Taxonomy" id="2184063"/>
    <lineage>
        <taxon>Bacteria</taxon>
        <taxon>Pseudomonadati</taxon>
        <taxon>Pseudomonadota</taxon>
        <taxon>Alphaproteobacteria</taxon>
        <taxon>Rhodobacterales</taxon>
        <taxon>Paracoccaceae</taxon>
        <taxon>Pararhodobacter</taxon>
    </lineage>
</organism>
<comment type="caution">
    <text evidence="2">The sequence shown here is derived from an EMBL/GenBank/DDBJ whole genome shotgun (WGS) entry which is preliminary data.</text>
</comment>
<keyword evidence="3" id="KW-1185">Reference proteome</keyword>
<dbReference type="Proteomes" id="UP000244940">
    <property type="component" value="Unassembled WGS sequence"/>
</dbReference>
<protein>
    <submittedName>
        <fullName evidence="2">Peptidase S1</fullName>
    </submittedName>
</protein>
<proteinExistence type="predicted"/>
<gene>
    <name evidence="2" type="ORF">C4N9_05995</name>
</gene>
<dbReference type="GeneID" id="94364433"/>
<name>A0A2U2CEB1_9RHOB</name>
<feature type="signal peptide" evidence="1">
    <location>
        <begin position="1"/>
        <end position="22"/>
    </location>
</feature>
<evidence type="ECO:0000256" key="1">
    <source>
        <dbReference type="SAM" id="SignalP"/>
    </source>
</evidence>
<sequence>MFNTLKLAAVAALALAGISAMAPDTAEAQNYSLRPSYGSITLNAGFLPDPRTRTVRAGGDHHFGGGGGCPGGGWFANAPDWRLHYRAGGYPLTIYISAPGDTMLLVNDPSGQWYCNDDFNGLDPLIRFSNPRSGQYDIWAGTYNRSRVHNTTILISER</sequence>
<dbReference type="AlphaFoldDB" id="A0A2U2CEB1"/>